<feature type="transmembrane region" description="Helical" evidence="1">
    <location>
        <begin position="1116"/>
        <end position="1136"/>
    </location>
</feature>
<evidence type="ECO:0000313" key="5">
    <source>
        <dbReference type="Proteomes" id="UP000051952"/>
    </source>
</evidence>
<evidence type="ECO:0000256" key="2">
    <source>
        <dbReference type="SAM" id="SignalP"/>
    </source>
</evidence>
<evidence type="ECO:0000313" key="4">
    <source>
        <dbReference type="EMBL" id="CUG47304.1"/>
    </source>
</evidence>
<protein>
    <submittedName>
        <fullName evidence="4">Membrane-associated protein, putative</fullName>
    </submittedName>
</protein>
<keyword evidence="5" id="KW-1185">Reference proteome</keyword>
<feature type="transmembrane region" description="Helical" evidence="1">
    <location>
        <begin position="956"/>
        <end position="975"/>
    </location>
</feature>
<dbReference type="VEuPathDB" id="TriTrypDB:BSAL_79920"/>
<reference evidence="5" key="1">
    <citation type="submission" date="2015-09" db="EMBL/GenBank/DDBJ databases">
        <authorList>
            <consortium name="Pathogen Informatics"/>
        </authorList>
    </citation>
    <scope>NUCLEOTIDE SEQUENCE [LARGE SCALE GENOMIC DNA]</scope>
    <source>
        <strain evidence="5">Lake Konstanz</strain>
    </source>
</reference>
<accession>A0A0S4IXW0</accession>
<feature type="transmembrane region" description="Helical" evidence="1">
    <location>
        <begin position="1205"/>
        <end position="1229"/>
    </location>
</feature>
<feature type="chain" id="PRO_5006621679" evidence="2">
    <location>
        <begin position="25"/>
        <end position="1294"/>
    </location>
</feature>
<evidence type="ECO:0000259" key="3">
    <source>
        <dbReference type="Pfam" id="PF11040"/>
    </source>
</evidence>
<proteinExistence type="predicted"/>
<feature type="signal peptide" evidence="2">
    <location>
        <begin position="1"/>
        <end position="24"/>
    </location>
</feature>
<dbReference type="InterPro" id="IPR021053">
    <property type="entry name" value="Dispersed_gene_fam_prot1_C"/>
</dbReference>
<feature type="transmembrane region" description="Helical" evidence="1">
    <location>
        <begin position="1142"/>
        <end position="1161"/>
    </location>
</feature>
<keyword evidence="1" id="KW-1133">Transmembrane helix</keyword>
<keyword evidence="1" id="KW-0472">Membrane</keyword>
<name>A0A0S4IXW0_BODSA</name>
<organism evidence="4 5">
    <name type="scientific">Bodo saltans</name>
    <name type="common">Flagellated protozoan</name>
    <dbReference type="NCBI Taxonomy" id="75058"/>
    <lineage>
        <taxon>Eukaryota</taxon>
        <taxon>Discoba</taxon>
        <taxon>Euglenozoa</taxon>
        <taxon>Kinetoplastea</taxon>
        <taxon>Metakinetoplastina</taxon>
        <taxon>Eubodonida</taxon>
        <taxon>Bodonidae</taxon>
        <taxon>Bodo</taxon>
    </lineage>
</organism>
<keyword evidence="2" id="KW-0732">Signal</keyword>
<dbReference type="EMBL" id="CYKH01000830">
    <property type="protein sequence ID" value="CUG47304.1"/>
    <property type="molecule type" value="Genomic_DNA"/>
</dbReference>
<feature type="transmembrane region" description="Helical" evidence="1">
    <location>
        <begin position="1173"/>
        <end position="1193"/>
    </location>
</feature>
<keyword evidence="1" id="KW-0812">Transmembrane</keyword>
<sequence>MTFVACLLSLVLPTTILLLGNAKAGEIIISCNNTNSITSNGNYTLKDCYNGSGFLELLPATNASFLENITIYVSGGTVLPKLSTGSTPTVRNIHVFVTSVVVSFAILAVDSNHQISILDVTPTDSGGALTLSNISVDVENVSIALNVTANSSNSAARVAPLLFVNGGAGVGSSAITGVRITVSNSNISVNVSIAHDAATSVVNVVSLLSIRLANNRQVGDIVIVVGNSNLALFMTSIEATLHGYQDTDPAMFRFDALFAQRTTSIKDIVFESSSSNFWMHAAIPGISNETAAVVYVHQFSMIQNVSVNLIKVFARVECVCGGNNCSGVGLFTSARVLSFKGATRISDISNQSIVARGCIFVLNTPKLALVFLWQYALFLTNVSVVATDCSYRATSTVLNVGGAVRSQSLVEISSNGNATAVLATIERCHIEFNIESGGCQTAVCSVVGFLDNISDSTVRVTNVSVMAFIVNGTAIVFPIAPPFEAVLLTLLTTIVNIAMQDSSIINVGTNLGIIVSNGTIDAVHSTSFDASSATPLTILVSALSAVNVVRFMMRSHIHVEETHVRRSFLLPPPSLSSGLSIHFNATSVVSMFDYAAAVVSAGGDFERFLVAFLGFMPTISHDNTTVTVAQNCTVSYRLQTDTAASAAHFGASDYIALVILPAVSNTSFFTVQDSQYYLDSSMSVNSATSVIGGASAIASIGSARLTNSIVNVTNISGLSLLMFVAIAPLVLEGITTELWFTNVNLRAILNPQSTQRYAIGSASTTTTNIISIDVTLLSTKLTPFLHIALCTFENFTFLLMPSVINMSSSFALPQVRVLTLGCNLWDGGGMPSNVIIAEEENAPLLSHVEYPRSPFNKSIVCRGFVETVTINLSETNSVTFSSSVSYLAPKEVPVPPAVPPVAISTVTAAVGVVSAAVASSSATLDAQVLVALGRSVCAQQALHEATSASLFLLSPFYSLGDYAMVFGNLGLFLLFHAVHRILRRRAPSPVYTQRKQISVIQQNPDVAIQFPNHSITMAMLLAPGVVNGGVRGIFSGEVVDTIGGVVGFVAVSLGVWWRWRSGNLQEVKLMRFVHWPHHLRRSFIAPWLLPYGQWGPLSLRLTHGRLRSAVRVGCEWLSAQTITVALLVQTVASIPVPTSWCVGLWFVLCGIQLVSVVVTVVVRPARAPVTDMLQVAGLITVVALEMIAGLWSTQAIEATDAEVPLSILSLLSMAVSFAKAFQSAVAFLWERNQNALIGGSDGNDHDNKLHGSTPRNSVSSVRASEGLRELISAILPFVLSQLTRRRQPTERDVL</sequence>
<feature type="domain" description="Dispersed gene family protein 1 C-terminal" evidence="3">
    <location>
        <begin position="999"/>
        <end position="1188"/>
    </location>
</feature>
<gene>
    <name evidence="4" type="ORF">BSAL_79920</name>
</gene>
<dbReference type="Proteomes" id="UP000051952">
    <property type="component" value="Unassembled WGS sequence"/>
</dbReference>
<evidence type="ECO:0000256" key="1">
    <source>
        <dbReference type="SAM" id="Phobius"/>
    </source>
</evidence>
<dbReference type="Pfam" id="PF11040">
    <property type="entry name" value="DGF-1_C"/>
    <property type="match status" value="1"/>
</dbReference>